<feature type="chain" id="PRO_5020021223" evidence="1">
    <location>
        <begin position="22"/>
        <end position="99"/>
    </location>
</feature>
<dbReference type="EMBL" id="GHJT01009242">
    <property type="protein sequence ID" value="MOY43213.1"/>
    <property type="molecule type" value="Transcribed_RNA"/>
</dbReference>
<evidence type="ECO:0000256" key="1">
    <source>
        <dbReference type="SAM" id="SignalP"/>
    </source>
</evidence>
<feature type="signal peptide" evidence="1">
    <location>
        <begin position="1"/>
        <end position="21"/>
    </location>
</feature>
<organism evidence="2">
    <name type="scientific">Ixodes scapularis</name>
    <name type="common">Black-legged tick</name>
    <name type="synonym">Deer tick</name>
    <dbReference type="NCBI Taxonomy" id="6945"/>
    <lineage>
        <taxon>Eukaryota</taxon>
        <taxon>Metazoa</taxon>
        <taxon>Ecdysozoa</taxon>
        <taxon>Arthropoda</taxon>
        <taxon>Chelicerata</taxon>
        <taxon>Arachnida</taxon>
        <taxon>Acari</taxon>
        <taxon>Parasitiformes</taxon>
        <taxon>Ixodida</taxon>
        <taxon>Ixodoidea</taxon>
        <taxon>Ixodidae</taxon>
        <taxon>Ixodinae</taxon>
        <taxon>Ixodes</taxon>
    </lineage>
</organism>
<reference evidence="2" key="1">
    <citation type="submission" date="2019-04" db="EMBL/GenBank/DDBJ databases">
        <title>An insight into the mialome of Ixodes scapularis.</title>
        <authorList>
            <person name="Ribeiro J.M."/>
            <person name="Mather T.N."/>
            <person name="Karim S."/>
        </authorList>
    </citation>
    <scope>NUCLEOTIDE SEQUENCE</scope>
</reference>
<evidence type="ECO:0000313" key="2">
    <source>
        <dbReference type="EMBL" id="MOY43213.1"/>
    </source>
</evidence>
<proteinExistence type="predicted"/>
<sequence length="99" mass="11076">MLLKTNWLSLLGHFLLGSAHSWCSTYTSKFLMPFSSNVAYVCVCACAHCFELLEKGFFLDSFLRAFYIAVSYIATCDILHWNIQLQAVVGVCSLVLPAD</sequence>
<name>A0A4D5S0Z2_IXOSC</name>
<accession>A0A4D5S0Z2</accession>
<dbReference type="AlphaFoldDB" id="A0A4D5S0Z2"/>
<keyword evidence="1" id="KW-0732">Signal</keyword>
<protein>
    <submittedName>
        <fullName evidence="2">Putative secreted protein</fullName>
    </submittedName>
</protein>